<comment type="caution">
    <text evidence="2">The sequence shown here is derived from an EMBL/GenBank/DDBJ whole genome shotgun (WGS) entry which is preliminary data.</text>
</comment>
<organism evidence="2 3">
    <name type="scientific">Microvirga tunisiensis</name>
    <dbReference type="NCBI Taxonomy" id="2108360"/>
    <lineage>
        <taxon>Bacteria</taxon>
        <taxon>Pseudomonadati</taxon>
        <taxon>Pseudomonadota</taxon>
        <taxon>Alphaproteobacteria</taxon>
        <taxon>Hyphomicrobiales</taxon>
        <taxon>Methylobacteriaceae</taxon>
        <taxon>Microvirga</taxon>
    </lineage>
</organism>
<keyword evidence="3" id="KW-1185">Reference proteome</keyword>
<feature type="signal peptide" evidence="1">
    <location>
        <begin position="1"/>
        <end position="19"/>
    </location>
</feature>
<keyword evidence="1" id="KW-0732">Signal</keyword>
<dbReference type="EMBL" id="VOSK01000164">
    <property type="protein sequence ID" value="MPR28692.1"/>
    <property type="molecule type" value="Genomic_DNA"/>
</dbReference>
<accession>A0A5N7MNV5</accession>
<dbReference type="Proteomes" id="UP000403266">
    <property type="component" value="Unassembled WGS sequence"/>
</dbReference>
<name>A0A5N7MNV5_9HYPH</name>
<dbReference type="AlphaFoldDB" id="A0A5N7MNV5"/>
<gene>
    <name evidence="2" type="ORF">FS320_27005</name>
</gene>
<evidence type="ECO:0000256" key="1">
    <source>
        <dbReference type="SAM" id="SignalP"/>
    </source>
</evidence>
<sequence length="70" mass="6928">MTLMSVLAMALGLSGCVSLSPDGGMAPVRNIAFAELNADAVKISTQGESAAAAERVAALLKRPLTAGAAV</sequence>
<proteinExistence type="predicted"/>
<evidence type="ECO:0000313" key="3">
    <source>
        <dbReference type="Proteomes" id="UP000403266"/>
    </source>
</evidence>
<feature type="chain" id="PRO_5024307295" evidence="1">
    <location>
        <begin position="20"/>
        <end position="70"/>
    </location>
</feature>
<evidence type="ECO:0000313" key="2">
    <source>
        <dbReference type="EMBL" id="MPR28692.1"/>
    </source>
</evidence>
<protein>
    <submittedName>
        <fullName evidence="2">Uncharacterized protein</fullName>
    </submittedName>
</protein>
<reference evidence="2 3" key="1">
    <citation type="journal article" date="2019" name="Syst. Appl. Microbiol.">
        <title>Microvirga tunisiensis sp. nov., a root nodule symbiotic bacterium isolated from Lupinus micranthus and L. luteus grown in Northern Tunisia.</title>
        <authorList>
            <person name="Msaddak A."/>
            <person name="Rejili M."/>
            <person name="Duran D."/>
            <person name="Mars M."/>
            <person name="Palacios J.M."/>
            <person name="Ruiz-Argueso T."/>
            <person name="Rey L."/>
            <person name="Imperial J."/>
        </authorList>
    </citation>
    <scope>NUCLEOTIDE SEQUENCE [LARGE SCALE GENOMIC DNA]</scope>
    <source>
        <strain evidence="2 3">Lmie10</strain>
    </source>
</reference>